<keyword evidence="1" id="KW-0808">Transferase</keyword>
<dbReference type="KEGG" id="slx:SLAV_16710"/>
<dbReference type="GO" id="GO:0032259">
    <property type="term" value="P:methylation"/>
    <property type="evidence" value="ECO:0007669"/>
    <property type="project" value="UniProtKB-KW"/>
</dbReference>
<protein>
    <submittedName>
        <fullName evidence="1">Demethylrebeccamycin-D-glucose O-methyltransferase</fullName>
        <ecNumber evidence="1">2.1.1.164</ecNumber>
    </submittedName>
</protein>
<dbReference type="Gene3D" id="3.40.50.150">
    <property type="entry name" value="Vaccinia Virus protein VP39"/>
    <property type="match status" value="1"/>
</dbReference>
<dbReference type="InterPro" id="IPR041698">
    <property type="entry name" value="Methyltransf_25"/>
</dbReference>
<dbReference type="EC" id="2.1.1.164" evidence="1"/>
<reference evidence="1 2" key="1">
    <citation type="submission" date="2017-11" db="EMBL/GenBank/DDBJ databases">
        <title>Complete genome sequence of Streptomyces lavendulae subsp. lavendulae CCM 3239 (formerly 'Streptomyces aureofaciens CCM 3239'), the producer of the angucycline-type antibiotic auricin.</title>
        <authorList>
            <person name="Busche T."/>
            <person name="Novakova R."/>
            <person name="Al'Dilaimi A."/>
            <person name="Homerova D."/>
            <person name="Feckova L."/>
            <person name="Rezuchova B."/>
            <person name="Mingyar E."/>
            <person name="Csolleiova D."/>
            <person name="Bekeova C."/>
            <person name="Winkler A."/>
            <person name="Sevcikova B."/>
            <person name="Kalinowski J."/>
            <person name="Kormanec J."/>
            <person name="Ruckert C."/>
        </authorList>
    </citation>
    <scope>NUCLEOTIDE SEQUENCE [LARGE SCALE GENOMIC DNA]</scope>
    <source>
        <strain evidence="1 2">CCM 3239</strain>
    </source>
</reference>
<dbReference type="GO" id="GO:0102082">
    <property type="term" value="F:demethylrebeccamycin--D-glucose O-methyltransferase activity"/>
    <property type="evidence" value="ECO:0007669"/>
    <property type="project" value="UniProtKB-EC"/>
</dbReference>
<dbReference type="RefSeq" id="WP_030236507.1">
    <property type="nucleotide sequence ID" value="NZ_CP024985.1"/>
</dbReference>
<dbReference type="GeneID" id="49384387"/>
<dbReference type="Proteomes" id="UP000231791">
    <property type="component" value="Chromosome"/>
</dbReference>
<proteinExistence type="predicted"/>
<accession>A0A2K8PEM0</accession>
<dbReference type="Pfam" id="PF13649">
    <property type="entry name" value="Methyltransf_25"/>
    <property type="match status" value="1"/>
</dbReference>
<evidence type="ECO:0000313" key="1">
    <source>
        <dbReference type="EMBL" id="ATZ25192.1"/>
    </source>
</evidence>
<evidence type="ECO:0000313" key="2">
    <source>
        <dbReference type="Proteomes" id="UP000231791"/>
    </source>
</evidence>
<dbReference type="SUPFAM" id="SSF53335">
    <property type="entry name" value="S-adenosyl-L-methionine-dependent methyltransferases"/>
    <property type="match status" value="1"/>
</dbReference>
<dbReference type="OrthoDB" id="9810615at2"/>
<dbReference type="EMBL" id="CP024985">
    <property type="protein sequence ID" value="ATZ25192.1"/>
    <property type="molecule type" value="Genomic_DNA"/>
</dbReference>
<keyword evidence="1" id="KW-0489">Methyltransferase</keyword>
<gene>
    <name evidence="1" type="primary">rebM2</name>
    <name evidence="1" type="ORF">SLAV_16710</name>
</gene>
<keyword evidence="2" id="KW-1185">Reference proteome</keyword>
<dbReference type="InterPro" id="IPR029063">
    <property type="entry name" value="SAM-dependent_MTases_sf"/>
</dbReference>
<sequence>MPPYSVGPEIIAFYSETIDESDRLSTSADGVLEMVRTQELLRRHLPAAPARIIDIGAGPGAHARWLVEDGYAVDLVDPVPRHVEEATAAGLHSVIGDARALTADDDTYDVALVLGPLYHLIDHGDRIRALREAARVVRPGGTVAAAAIGRYASLFEHVATTRLAIDAVRDAVADVLVSGIHEAGRKGFTSAYFHTGESLHGEMREAGLRTPVVYGVEGPAWAALKAAEQHSGDGLAGSKLFDAALTAARLAEPHPDLLAASSHMLAVATVP</sequence>
<name>A0A2K8PEM0_STRLA</name>
<dbReference type="AlphaFoldDB" id="A0A2K8PEM0"/>
<dbReference type="CDD" id="cd02440">
    <property type="entry name" value="AdoMet_MTases"/>
    <property type="match status" value="1"/>
</dbReference>
<organism evidence="1 2">
    <name type="scientific">Streptomyces lavendulae subsp. lavendulae</name>
    <dbReference type="NCBI Taxonomy" id="58340"/>
    <lineage>
        <taxon>Bacteria</taxon>
        <taxon>Bacillati</taxon>
        <taxon>Actinomycetota</taxon>
        <taxon>Actinomycetes</taxon>
        <taxon>Kitasatosporales</taxon>
        <taxon>Streptomycetaceae</taxon>
        <taxon>Streptomyces</taxon>
    </lineage>
</organism>